<evidence type="ECO:0000259" key="3">
    <source>
        <dbReference type="Pfam" id="PF02018"/>
    </source>
</evidence>
<organism evidence="5 6">
    <name type="scientific">Streptomyces albus (strain ATCC 21838 / DSM 41398 / FERM P-419 / JCM 4703 / NBRC 107858)</name>
    <dbReference type="NCBI Taxonomy" id="1081613"/>
    <lineage>
        <taxon>Bacteria</taxon>
        <taxon>Bacillati</taxon>
        <taxon>Actinomycetota</taxon>
        <taxon>Actinomycetes</taxon>
        <taxon>Kitasatosporales</taxon>
        <taxon>Streptomycetaceae</taxon>
        <taxon>Streptomyces</taxon>
    </lineage>
</organism>
<dbReference type="SMART" id="SM00710">
    <property type="entry name" value="PbH1"/>
    <property type="match status" value="4"/>
</dbReference>
<feature type="domain" description="CBM-cenC" evidence="3">
    <location>
        <begin position="529"/>
        <end position="642"/>
    </location>
</feature>
<evidence type="ECO:0008006" key="7">
    <source>
        <dbReference type="Google" id="ProtNLM"/>
    </source>
</evidence>
<keyword evidence="1" id="KW-0378">Hydrolase</keyword>
<dbReference type="KEGG" id="sals:SLNWT_0982"/>
<dbReference type="SUPFAM" id="SSF51126">
    <property type="entry name" value="Pectin lyase-like"/>
    <property type="match status" value="2"/>
</dbReference>
<dbReference type="Gene3D" id="2.160.20.10">
    <property type="entry name" value="Single-stranded right-handed beta-helix, Pectin lyase-like"/>
    <property type="match status" value="1"/>
</dbReference>
<feature type="chain" id="PRO_5002100900" description="Right handed beta helix domain-containing protein" evidence="2">
    <location>
        <begin position="22"/>
        <end position="660"/>
    </location>
</feature>
<sequence>MMLLSLRRAAVAGLVLAGALAAPEAAGAPAAADRYLDCSASTAGSGSEQSPWNSLAQANGHTFGPGDRLLLKRGATCEGTLKPKGSGSAKAPVRLAPYGAGSARPVVAGEAAGTEKAAVHLYNVEQWEISGIEITYRDTGATKRERNGLLVEIEDLPDGVGSHYRVDDVYVHDVNGDATKQSNGIQFRVSGTRTPTNFDDVLVSDSRISRVDREGLTNYSTWMCRPEYGTGDGCGSKVNWRANTRIVFRGNTINDTGGDGIVVRAAEKALVEHNTAYDLAMRPMGANAGIWTINSDHTTIQHNEVHHVRRLKDNNDGMAFDADYGNKGALFQYNYSHDNEGGFMLFCGACGAGSSATGTVVRHNLSVGDKSRWLFAVGEKDAQVHHNTAYLPKGSTTAIIQQGAGSSLTRLSGNVFHNLGSGGYTGFGDNAYRPGDFTWRGNVLSGNHPADEPADPLKVTADPRFVEQDGREAADYKLAEGSPARGVGPVLADGGEDYFGTPLPRVCHPDAGFHQASTVDDAQCTPGTLIRNGNFETGSLSPWTTYGGTALDSGAHRGGGAVRTGRSPAAAEQVVALEPGATYRLTGWGRVSTLGTELSLGAKAYDDQGSTVRTAFTGTAYREGSVRFTTGADTSTARIYCYARGGEGNGFCDDVGLVKE</sequence>
<dbReference type="InterPro" id="IPR012334">
    <property type="entry name" value="Pectin_lyas_fold"/>
</dbReference>
<evidence type="ECO:0000259" key="4">
    <source>
        <dbReference type="Pfam" id="PF13229"/>
    </source>
</evidence>
<dbReference type="InterPro" id="IPR011050">
    <property type="entry name" value="Pectin_lyase_fold/virulence"/>
</dbReference>
<accession>A0A0B5EGW0</accession>
<name>A0A0B5EGW0_STRA4</name>
<feature type="domain" description="Right handed beta helix" evidence="4">
    <location>
        <begin position="235"/>
        <end position="388"/>
    </location>
</feature>
<proteinExistence type="predicted"/>
<gene>
    <name evidence="5" type="ORF">SLNWT_0982</name>
</gene>
<evidence type="ECO:0000313" key="5">
    <source>
        <dbReference type="EMBL" id="AJE81358.1"/>
    </source>
</evidence>
<dbReference type="InterPro" id="IPR008979">
    <property type="entry name" value="Galactose-bd-like_sf"/>
</dbReference>
<dbReference type="Pfam" id="PF13229">
    <property type="entry name" value="Beta_helix"/>
    <property type="match status" value="1"/>
</dbReference>
<dbReference type="InterPro" id="IPR006626">
    <property type="entry name" value="PbH1"/>
</dbReference>
<reference evidence="5 6" key="1">
    <citation type="submission" date="2015-01" db="EMBL/GenBank/DDBJ databases">
        <title>Enhanced salinomycin production by adjusting the supply of polyketide extender units in Streptomyce albus DSM 41398.</title>
        <authorList>
            <person name="Lu C."/>
        </authorList>
    </citation>
    <scope>NUCLEOTIDE SEQUENCE [LARGE SCALE GENOMIC DNA]</scope>
    <source>
        <strain evidence="6">ATCC 21838 / DSM 41398 / FERM P-419 / JCM 4703 / NBRC 107858</strain>
    </source>
</reference>
<evidence type="ECO:0000256" key="1">
    <source>
        <dbReference type="ARBA" id="ARBA00022801"/>
    </source>
</evidence>
<dbReference type="Gene3D" id="2.60.120.260">
    <property type="entry name" value="Galactose-binding domain-like"/>
    <property type="match status" value="1"/>
</dbReference>
<evidence type="ECO:0000313" key="6">
    <source>
        <dbReference type="Proteomes" id="UP000031523"/>
    </source>
</evidence>
<evidence type="ECO:0000256" key="2">
    <source>
        <dbReference type="SAM" id="SignalP"/>
    </source>
</evidence>
<keyword evidence="2" id="KW-0732">Signal</keyword>
<protein>
    <recommendedName>
        <fullName evidence="7">Right handed beta helix domain-containing protein</fullName>
    </recommendedName>
</protein>
<dbReference type="InterPro" id="IPR003305">
    <property type="entry name" value="CenC_carb-bd"/>
</dbReference>
<dbReference type="EMBL" id="CP010519">
    <property type="protein sequence ID" value="AJE81358.1"/>
    <property type="molecule type" value="Genomic_DNA"/>
</dbReference>
<dbReference type="SUPFAM" id="SSF49785">
    <property type="entry name" value="Galactose-binding domain-like"/>
    <property type="match status" value="1"/>
</dbReference>
<keyword evidence="6" id="KW-1185">Reference proteome</keyword>
<dbReference type="GO" id="GO:0016798">
    <property type="term" value="F:hydrolase activity, acting on glycosyl bonds"/>
    <property type="evidence" value="ECO:0007669"/>
    <property type="project" value="InterPro"/>
</dbReference>
<feature type="signal peptide" evidence="2">
    <location>
        <begin position="1"/>
        <end position="21"/>
    </location>
</feature>
<dbReference type="AlphaFoldDB" id="A0A0B5EGW0"/>
<dbReference type="InterPro" id="IPR039448">
    <property type="entry name" value="Beta_helix"/>
</dbReference>
<dbReference type="Pfam" id="PF02018">
    <property type="entry name" value="CBM_4_9"/>
    <property type="match status" value="1"/>
</dbReference>
<dbReference type="Proteomes" id="UP000031523">
    <property type="component" value="Chromosome"/>
</dbReference>